<proteinExistence type="predicted"/>
<feature type="compositionally biased region" description="Low complexity" evidence="1">
    <location>
        <begin position="18"/>
        <end position="43"/>
    </location>
</feature>
<name>A0A7S3ZBV8_9EUKA</name>
<evidence type="ECO:0000256" key="1">
    <source>
        <dbReference type="SAM" id="MobiDB-lite"/>
    </source>
</evidence>
<gene>
    <name evidence="2" type="ORF">LGLO00237_LOCUS30259</name>
</gene>
<reference evidence="2" key="1">
    <citation type="submission" date="2021-01" db="EMBL/GenBank/DDBJ databases">
        <authorList>
            <person name="Corre E."/>
            <person name="Pelletier E."/>
            <person name="Niang G."/>
            <person name="Scheremetjew M."/>
            <person name="Finn R."/>
            <person name="Kale V."/>
            <person name="Holt S."/>
            <person name="Cochrane G."/>
            <person name="Meng A."/>
            <person name="Brown T."/>
            <person name="Cohen L."/>
        </authorList>
    </citation>
    <scope>NUCLEOTIDE SEQUENCE</scope>
    <source>
        <strain evidence="2">CCCM811</strain>
    </source>
</reference>
<protein>
    <submittedName>
        <fullName evidence="2">Uncharacterized protein</fullName>
    </submittedName>
</protein>
<feature type="region of interest" description="Disordered" evidence="1">
    <location>
        <begin position="1"/>
        <end position="63"/>
    </location>
</feature>
<accession>A0A7S3ZBV8</accession>
<evidence type="ECO:0000313" key="2">
    <source>
        <dbReference type="EMBL" id="CAE0678477.1"/>
    </source>
</evidence>
<dbReference type="EMBL" id="HBIV01043104">
    <property type="protein sequence ID" value="CAE0678477.1"/>
    <property type="molecule type" value="Transcribed_RNA"/>
</dbReference>
<feature type="compositionally biased region" description="Basic and acidic residues" evidence="1">
    <location>
        <begin position="52"/>
        <end position="63"/>
    </location>
</feature>
<sequence>MGSLFDQIMGGMGGIGDSGQPFGRSASQRQRGSRSSSRASGSSKQHKNNNNHGDRRSSQRYRDIDDINYMVTGREMEFVPDTPVKLKGVAGPQNGMEGRIVGRAGNRYRVRLSSGSLVEVSGRNLQQIVQGATLVNLHVRPELNGQRVRLVAFDPVRGKYQGYLSGSSQPQLIRPKNLILPIGTKVRVAGLLSPKWSHVNGECATIKSFDSRESRYQIARMDGSTISIPLRNCFA</sequence>
<organism evidence="2">
    <name type="scientific">Lotharella globosa</name>
    <dbReference type="NCBI Taxonomy" id="91324"/>
    <lineage>
        <taxon>Eukaryota</taxon>
        <taxon>Sar</taxon>
        <taxon>Rhizaria</taxon>
        <taxon>Cercozoa</taxon>
        <taxon>Chlorarachniophyceae</taxon>
        <taxon>Lotharella</taxon>
    </lineage>
</organism>
<dbReference type="AlphaFoldDB" id="A0A7S3ZBV8"/>